<feature type="non-terminal residue" evidence="2">
    <location>
        <position position="936"/>
    </location>
</feature>
<dbReference type="EMBL" id="GL377307">
    <property type="protein sequence ID" value="EFI95935.1"/>
    <property type="molecule type" value="Genomic_DNA"/>
</dbReference>
<proteinExistence type="predicted"/>
<gene>
    <name evidence="2" type="ORF">SCHCODRAFT_109564</name>
</gene>
<dbReference type="eggNOG" id="ENOG502SYB6">
    <property type="taxonomic scope" value="Eukaryota"/>
</dbReference>
<name>D8Q6Y6_SCHCM</name>
<dbReference type="VEuPathDB" id="FungiDB:SCHCODRAFT_02629875"/>
<evidence type="ECO:0000256" key="1">
    <source>
        <dbReference type="SAM" id="MobiDB-lite"/>
    </source>
</evidence>
<protein>
    <submittedName>
        <fullName evidence="2">Uncharacterized protein</fullName>
    </submittedName>
</protein>
<feature type="compositionally biased region" description="Basic and acidic residues" evidence="1">
    <location>
        <begin position="865"/>
        <end position="903"/>
    </location>
</feature>
<sequence>MASQELADLLLLARETGLLENPPALLSRILHVLCRERSQPLDPDFVSEPACRRRLSEHPEILPLLETAVKTGNQGGLWDDPHLSSEDLDLVLLRELAKADAAIWKNVEDLLSESYEKLSELATGASFAEVWCPSTSSREDEPKVVDAYGDFIRTLHIPKASDNFPCLLLHELGSLIDEKHLLDRTNQIFAPDTHTIFINSSGSGKTRLLLEGLCRHWGVYMTCAVDPSGVGCADFPYTLSVGLQKKPYFKGLGELRERDITRNCYIAQDVFAVPFLSRLLLLSRFLEAVPTAERNTDETRKRWLHLQVLARFVGCDGLLFELTRSLAALPASAVQSSISDTLLKIRALLGIRDLPIYCALDECQVASQKYPGAFGDESTTLHQMALSWQSYEHVSVILTGTAADVRPFVDAAHPPYRIYTDTGAFDTPDDQARYVMHYMPSAVVSSDEGKDLISRMWLWLRGRHRFTAAFIACLLMTQFQQPHELLDAYIAANLRVHPIDRTANSGHGLSNRASRELVKEFNYFTGQSLLYDAQSYFSAHYAIHQILLGHTPVALTENCFPLAAHGLAYFTDATGTEVRVHEPTVLCPLLQPNFYESGVVNGFFPDVMGARLREVPTHNSIRLALASLFLHAFKDGPRPLTDLFLFPVATPDWVAQTADLVCVTRCTTRCRSSYSEAKPEDVWITDSPSWLQHQREEPFCDASKFSGADLLFVLRLKNQKCLHVAVAVMLRNDHVDVSPADIERKLHDLAPSNIFSQDARATTTGSLSFPHLRVKALAAGDPPVLRVVTTFPHEMEMDINLARRDEYAQPIATINMTTMREVAESISPDDVGRRLMAVLTRSGGKKRKYADDEETHRPKRMTTRLSEKKESGNRQGTVERRPEAPTERPTRDTTKRKAQEKGKGTTRKGPTPKETKKTAASQTQETRRSSRLASRG</sequence>
<reference evidence="2 3" key="1">
    <citation type="journal article" date="2010" name="Nat. Biotechnol.">
        <title>Genome sequence of the model mushroom Schizophyllum commune.</title>
        <authorList>
            <person name="Ohm R.A."/>
            <person name="de Jong J.F."/>
            <person name="Lugones L.G."/>
            <person name="Aerts A."/>
            <person name="Kothe E."/>
            <person name="Stajich J.E."/>
            <person name="de Vries R.P."/>
            <person name="Record E."/>
            <person name="Levasseur A."/>
            <person name="Baker S.E."/>
            <person name="Bartholomew K.A."/>
            <person name="Coutinho P.M."/>
            <person name="Erdmann S."/>
            <person name="Fowler T.J."/>
            <person name="Gathman A.C."/>
            <person name="Lombard V."/>
            <person name="Henrissat B."/>
            <person name="Knabe N."/>
            <person name="Kuees U."/>
            <person name="Lilly W.W."/>
            <person name="Lindquist E."/>
            <person name="Lucas S."/>
            <person name="Magnuson J.K."/>
            <person name="Piumi F."/>
            <person name="Raudaskoski M."/>
            <person name="Salamov A."/>
            <person name="Schmutz J."/>
            <person name="Schwarze F.W.M.R."/>
            <person name="vanKuyk P.A."/>
            <person name="Horton J.S."/>
            <person name="Grigoriev I.V."/>
            <person name="Woesten H.A.B."/>
        </authorList>
    </citation>
    <scope>NUCLEOTIDE SEQUENCE [LARGE SCALE GENOMIC DNA]</scope>
    <source>
        <strain evidence="3">H4-8 / FGSC 9210</strain>
    </source>
</reference>
<dbReference type="OMA" id="RTNDEMC"/>
<dbReference type="GeneID" id="9587276"/>
<dbReference type="HOGENOM" id="CLU_010693_2_0_1"/>
<evidence type="ECO:0000313" key="2">
    <source>
        <dbReference type="EMBL" id="EFI95935.1"/>
    </source>
</evidence>
<feature type="region of interest" description="Disordered" evidence="1">
    <location>
        <begin position="839"/>
        <end position="936"/>
    </location>
</feature>
<dbReference type="InParanoid" id="D8Q6Y6"/>
<evidence type="ECO:0000313" key="3">
    <source>
        <dbReference type="Proteomes" id="UP000007431"/>
    </source>
</evidence>
<dbReference type="RefSeq" id="XP_003030838.1">
    <property type="nucleotide sequence ID" value="XM_003030792.1"/>
</dbReference>
<dbReference type="OrthoDB" id="2393824at2759"/>
<dbReference type="KEGG" id="scm:SCHCO_02629875"/>
<dbReference type="Proteomes" id="UP000007431">
    <property type="component" value="Unassembled WGS sequence"/>
</dbReference>
<keyword evidence="3" id="KW-1185">Reference proteome</keyword>
<dbReference type="AlphaFoldDB" id="D8Q6Y6"/>
<accession>D8Q6Y6</accession>
<organism evidence="3">
    <name type="scientific">Schizophyllum commune (strain H4-8 / FGSC 9210)</name>
    <name type="common">Split gill fungus</name>
    <dbReference type="NCBI Taxonomy" id="578458"/>
    <lineage>
        <taxon>Eukaryota</taxon>
        <taxon>Fungi</taxon>
        <taxon>Dikarya</taxon>
        <taxon>Basidiomycota</taxon>
        <taxon>Agaricomycotina</taxon>
        <taxon>Agaricomycetes</taxon>
        <taxon>Agaricomycetidae</taxon>
        <taxon>Agaricales</taxon>
        <taxon>Schizophyllaceae</taxon>
        <taxon>Schizophyllum</taxon>
    </lineage>
</organism>